<evidence type="ECO:0000313" key="2">
    <source>
        <dbReference type="EMBL" id="KAL1377147.1"/>
    </source>
</evidence>
<evidence type="ECO:0000256" key="1">
    <source>
        <dbReference type="SAM" id="MobiDB-lite"/>
    </source>
</evidence>
<evidence type="ECO:0000313" key="3">
    <source>
        <dbReference type="Proteomes" id="UP001562425"/>
    </source>
</evidence>
<feature type="compositionally biased region" description="Basic and acidic residues" evidence="1">
    <location>
        <begin position="82"/>
        <end position="92"/>
    </location>
</feature>
<dbReference type="EMBL" id="JBEHCU010011148">
    <property type="protein sequence ID" value="KAL1377147.1"/>
    <property type="molecule type" value="Genomic_DNA"/>
</dbReference>
<protein>
    <submittedName>
        <fullName evidence="2">Uncharacterized protein</fullName>
    </submittedName>
</protein>
<proteinExistence type="predicted"/>
<name>A0ABD1CM46_CULPP</name>
<reference evidence="2 3" key="1">
    <citation type="submission" date="2024-05" db="EMBL/GenBank/DDBJ databases">
        <title>Culex pipiens pipiens assembly and annotation.</title>
        <authorList>
            <person name="Alout H."/>
            <person name="Durand T."/>
        </authorList>
    </citation>
    <scope>NUCLEOTIDE SEQUENCE [LARGE SCALE GENOMIC DNA]</scope>
    <source>
        <strain evidence="2">HA-2024</strain>
        <tissue evidence="2">Whole body</tissue>
    </source>
</reference>
<comment type="caution">
    <text evidence="2">The sequence shown here is derived from an EMBL/GenBank/DDBJ whole genome shotgun (WGS) entry which is preliminary data.</text>
</comment>
<gene>
    <name evidence="2" type="ORF">pipiens_001549</name>
</gene>
<dbReference type="Proteomes" id="UP001562425">
    <property type="component" value="Unassembled WGS sequence"/>
</dbReference>
<organism evidence="2 3">
    <name type="scientific">Culex pipiens pipiens</name>
    <name type="common">Northern house mosquito</name>
    <dbReference type="NCBI Taxonomy" id="38569"/>
    <lineage>
        <taxon>Eukaryota</taxon>
        <taxon>Metazoa</taxon>
        <taxon>Ecdysozoa</taxon>
        <taxon>Arthropoda</taxon>
        <taxon>Hexapoda</taxon>
        <taxon>Insecta</taxon>
        <taxon>Pterygota</taxon>
        <taxon>Neoptera</taxon>
        <taxon>Endopterygota</taxon>
        <taxon>Diptera</taxon>
        <taxon>Nematocera</taxon>
        <taxon>Culicoidea</taxon>
        <taxon>Culicidae</taxon>
        <taxon>Culicinae</taxon>
        <taxon>Culicini</taxon>
        <taxon>Culex</taxon>
        <taxon>Culex</taxon>
    </lineage>
</organism>
<dbReference type="AlphaFoldDB" id="A0ABD1CM46"/>
<accession>A0ABD1CM46</accession>
<keyword evidence="3" id="KW-1185">Reference proteome</keyword>
<sequence>MIVLIPWRKPAGGVRQLGQIAIVKLMFLGVEVPPEYRFFTGVIKYRPGQPRKKPKQGGGGASVVAMLCFNLKIATIFRTYRPESTDPVRDRSQSLFTPPPRAPHRDIGALRGLQRRASSVM</sequence>
<feature type="region of interest" description="Disordered" evidence="1">
    <location>
        <begin position="82"/>
        <end position="107"/>
    </location>
</feature>